<dbReference type="OrthoDB" id="9042900at2759"/>
<gene>
    <name evidence="2 3" type="primary">Gm5901</name>
</gene>
<organism evidence="2 4">
    <name type="scientific">Mus musculus</name>
    <name type="common">Mouse</name>
    <dbReference type="NCBI Taxonomy" id="10090"/>
    <lineage>
        <taxon>Eukaryota</taxon>
        <taxon>Metazoa</taxon>
        <taxon>Chordata</taxon>
        <taxon>Craniata</taxon>
        <taxon>Vertebrata</taxon>
        <taxon>Euteleostomi</taxon>
        <taxon>Mammalia</taxon>
        <taxon>Eutheria</taxon>
        <taxon>Euarchontoglires</taxon>
        <taxon>Glires</taxon>
        <taxon>Rodentia</taxon>
        <taxon>Myomorpha</taxon>
        <taxon>Muroidea</taxon>
        <taxon>Muridae</taxon>
        <taxon>Murinae</taxon>
        <taxon>Mus</taxon>
        <taxon>Mus</taxon>
    </lineage>
</organism>
<dbReference type="AGR" id="MGI:3643909"/>
<dbReference type="Bgee" id="ENSMUSG00000078611">
    <property type="expression patterns" value="Expressed in testis and 27 other cell types or tissues"/>
</dbReference>
<feature type="compositionally biased region" description="Polar residues" evidence="1">
    <location>
        <begin position="26"/>
        <end position="35"/>
    </location>
</feature>
<feature type="region of interest" description="Disordered" evidence="1">
    <location>
        <begin position="1"/>
        <end position="35"/>
    </location>
</feature>
<dbReference type="Antibodypedia" id="57987">
    <property type="antibodies" value="19 antibodies from 10 providers"/>
</dbReference>
<dbReference type="VEuPathDB" id="HostDB:ENSMUSG00000078611"/>
<dbReference type="ExpressionAtlas" id="A0A1B0GSF8">
    <property type="expression patterns" value="baseline and differential"/>
</dbReference>
<proteinExistence type="predicted"/>
<feature type="non-terminal residue" evidence="2">
    <location>
        <position position="1"/>
    </location>
</feature>
<protein>
    <submittedName>
        <fullName evidence="2">Predicted gene 5901</fullName>
    </submittedName>
</protein>
<reference evidence="2" key="3">
    <citation type="submission" date="2025-08" db="UniProtKB">
        <authorList>
            <consortium name="Ensembl"/>
        </authorList>
    </citation>
    <scope>IDENTIFICATION</scope>
    <source>
        <strain evidence="2">C57BL/6J</strain>
    </source>
</reference>
<dbReference type="GeneTree" id="ENSGT00390000016268"/>
<sequence length="35" mass="3635">GQKADPPDSPIRVETPSGGAPICFQGLSSEFDSDE</sequence>
<reference evidence="2 4" key="2">
    <citation type="journal article" date="2011" name="PLoS Biol.">
        <title>Modernizing reference genome assemblies.</title>
        <authorList>
            <person name="Church D.M."/>
            <person name="Schneider V.A."/>
            <person name="Graves T."/>
            <person name="Auger K."/>
            <person name="Cunningham F."/>
            <person name="Bouk N."/>
            <person name="Chen H.C."/>
            <person name="Agarwala R."/>
            <person name="McLaren W.M."/>
            <person name="Ritchie G.R."/>
            <person name="Albracht D."/>
            <person name="Kremitzki M."/>
            <person name="Rock S."/>
            <person name="Kotkiewicz H."/>
            <person name="Kremitzki C."/>
            <person name="Wollam A."/>
            <person name="Trani L."/>
            <person name="Fulton L."/>
            <person name="Fulton R."/>
            <person name="Matthews L."/>
            <person name="Whitehead S."/>
            <person name="Chow W."/>
            <person name="Torrance J."/>
            <person name="Dunn M."/>
            <person name="Harden G."/>
            <person name="Threadgold G."/>
            <person name="Wood J."/>
            <person name="Collins J."/>
            <person name="Heath P."/>
            <person name="Griffiths G."/>
            <person name="Pelan S."/>
            <person name="Grafham D."/>
            <person name="Eichler E.E."/>
            <person name="Weinstock G."/>
            <person name="Mardis E.R."/>
            <person name="Wilson R.K."/>
            <person name="Howe K."/>
            <person name="Flicek P."/>
            <person name="Hubbard T."/>
        </authorList>
    </citation>
    <scope>NUCLEOTIDE SEQUENCE [LARGE SCALE GENOMIC DNA]</scope>
    <source>
        <strain evidence="2 4">C57BL/6J</strain>
    </source>
</reference>
<reference evidence="2 4" key="1">
    <citation type="journal article" date="2009" name="PLoS Biol.">
        <title>Lineage-specific biology revealed by a finished genome assembly of the mouse.</title>
        <authorList>
            <consortium name="Mouse Genome Sequencing Consortium"/>
            <person name="Church D.M."/>
            <person name="Goodstadt L."/>
            <person name="Hillier L.W."/>
            <person name="Zody M.C."/>
            <person name="Goldstein S."/>
            <person name="She X."/>
            <person name="Bult C.J."/>
            <person name="Agarwala R."/>
            <person name="Cherry J.L."/>
            <person name="DiCuccio M."/>
            <person name="Hlavina W."/>
            <person name="Kapustin Y."/>
            <person name="Meric P."/>
            <person name="Maglott D."/>
            <person name="Birtle Z."/>
            <person name="Marques A.C."/>
            <person name="Graves T."/>
            <person name="Zhou S."/>
            <person name="Teague B."/>
            <person name="Potamousis K."/>
            <person name="Churas C."/>
            <person name="Place M."/>
            <person name="Herschleb J."/>
            <person name="Runnheim R."/>
            <person name="Forrest D."/>
            <person name="Amos-Landgraf J."/>
            <person name="Schwartz D.C."/>
            <person name="Cheng Z."/>
            <person name="Lindblad-Toh K."/>
            <person name="Eichler E.E."/>
            <person name="Ponting C.P."/>
        </authorList>
    </citation>
    <scope>NUCLEOTIDE SEQUENCE [LARGE SCALE GENOMIC DNA]</scope>
    <source>
        <strain evidence="2 4">C57BL/6J</strain>
    </source>
</reference>
<evidence type="ECO:0000313" key="2">
    <source>
        <dbReference type="Ensembl" id="ENSMUSP00000147919.2"/>
    </source>
</evidence>
<evidence type="ECO:0000313" key="3">
    <source>
        <dbReference type="MGI" id="MGI:3643909"/>
    </source>
</evidence>
<name>A0A1B0GSF8_MOUSE</name>
<dbReference type="MGI" id="MGI:3643909">
    <property type="gene designation" value="Gm5901"/>
</dbReference>
<accession>A0A1B0GSF8</accession>
<dbReference type="Proteomes" id="UP000000589">
    <property type="component" value="Chromosome 7"/>
</dbReference>
<evidence type="ECO:0000256" key="1">
    <source>
        <dbReference type="SAM" id="MobiDB-lite"/>
    </source>
</evidence>
<reference evidence="2" key="4">
    <citation type="submission" date="2025-09" db="UniProtKB">
        <authorList>
            <consortium name="Ensembl"/>
        </authorList>
    </citation>
    <scope>IDENTIFICATION</scope>
    <source>
        <strain evidence="2">C57BL/6J</strain>
    </source>
</reference>
<evidence type="ECO:0000313" key="4">
    <source>
        <dbReference type="Proteomes" id="UP000000589"/>
    </source>
</evidence>
<dbReference type="AlphaFoldDB" id="A0A1B0GSF8"/>
<dbReference type="Ensembl" id="ENSMUST00000209233.2">
    <property type="protein sequence ID" value="ENSMUSP00000147919.2"/>
    <property type="gene ID" value="ENSMUSG00000078611.4"/>
</dbReference>
<keyword evidence="4" id="KW-1185">Reference proteome</keyword>